<dbReference type="InterPro" id="IPR002547">
    <property type="entry name" value="tRNA-bd_dom"/>
</dbReference>
<reference evidence="22" key="1">
    <citation type="submission" date="2018-06" db="EMBL/GenBank/DDBJ databases">
        <authorList>
            <person name="Zhirakovskaya E."/>
        </authorList>
    </citation>
    <scope>NUCLEOTIDE SEQUENCE</scope>
</reference>
<keyword evidence="15" id="KW-0648">Protein biosynthesis</keyword>
<dbReference type="InterPro" id="IPR045060">
    <property type="entry name" value="Phe-tRNA-ligase_IIc_bsu"/>
</dbReference>
<evidence type="ECO:0000256" key="15">
    <source>
        <dbReference type="ARBA" id="ARBA00022917"/>
    </source>
</evidence>
<evidence type="ECO:0000256" key="5">
    <source>
        <dbReference type="ARBA" id="ARBA00012814"/>
    </source>
</evidence>
<dbReference type="EMBL" id="UOEX01000176">
    <property type="protein sequence ID" value="VAW36570.1"/>
    <property type="molecule type" value="Genomic_DNA"/>
</dbReference>
<keyword evidence="8" id="KW-0820">tRNA-binding</keyword>
<dbReference type="InterPro" id="IPR036690">
    <property type="entry name" value="Fdx_antiC-bd_sf"/>
</dbReference>
<evidence type="ECO:0000259" key="20">
    <source>
        <dbReference type="PROSITE" id="PS51447"/>
    </source>
</evidence>
<comment type="subunit">
    <text evidence="4">Tetramer of two alpha and two beta subunits.</text>
</comment>
<dbReference type="AlphaFoldDB" id="A0A3B0V6L8"/>
<dbReference type="FunFam" id="2.40.50.140:FF:000045">
    <property type="entry name" value="Phenylalanine--tRNA ligase beta subunit"/>
    <property type="match status" value="1"/>
</dbReference>
<evidence type="ECO:0000256" key="7">
    <source>
        <dbReference type="ARBA" id="ARBA00022490"/>
    </source>
</evidence>
<dbReference type="FunFam" id="3.30.70.380:FF:000001">
    <property type="entry name" value="Phenylalanine--tRNA ligase beta subunit"/>
    <property type="match status" value="1"/>
</dbReference>
<evidence type="ECO:0000256" key="18">
    <source>
        <dbReference type="ARBA" id="ARBA00049255"/>
    </source>
</evidence>
<evidence type="ECO:0000256" key="16">
    <source>
        <dbReference type="ARBA" id="ARBA00023146"/>
    </source>
</evidence>
<organism evidence="22">
    <name type="scientific">hydrothermal vent metagenome</name>
    <dbReference type="NCBI Taxonomy" id="652676"/>
    <lineage>
        <taxon>unclassified sequences</taxon>
        <taxon>metagenomes</taxon>
        <taxon>ecological metagenomes</taxon>
    </lineage>
</organism>
<dbReference type="Pfam" id="PF03147">
    <property type="entry name" value="FDX-ACB"/>
    <property type="match status" value="1"/>
</dbReference>
<dbReference type="CDD" id="cd00769">
    <property type="entry name" value="PheRS_beta_core"/>
    <property type="match status" value="1"/>
</dbReference>
<dbReference type="InterPro" id="IPR005146">
    <property type="entry name" value="B3/B4_tRNA-bd"/>
</dbReference>
<dbReference type="Pfam" id="PF03483">
    <property type="entry name" value="B3_4"/>
    <property type="match status" value="1"/>
</dbReference>
<dbReference type="SUPFAM" id="SSF56037">
    <property type="entry name" value="PheT/TilS domain"/>
    <property type="match status" value="1"/>
</dbReference>
<dbReference type="Gene3D" id="3.50.40.10">
    <property type="entry name" value="Phenylalanyl-trna Synthetase, Chain B, domain 3"/>
    <property type="match status" value="1"/>
</dbReference>
<comment type="catalytic activity">
    <reaction evidence="18">
        <text>tRNA(Phe) + L-phenylalanine + ATP = L-phenylalanyl-tRNA(Phe) + AMP + diphosphate + H(+)</text>
        <dbReference type="Rhea" id="RHEA:19413"/>
        <dbReference type="Rhea" id="RHEA-COMP:9668"/>
        <dbReference type="Rhea" id="RHEA-COMP:9699"/>
        <dbReference type="ChEBI" id="CHEBI:15378"/>
        <dbReference type="ChEBI" id="CHEBI:30616"/>
        <dbReference type="ChEBI" id="CHEBI:33019"/>
        <dbReference type="ChEBI" id="CHEBI:58095"/>
        <dbReference type="ChEBI" id="CHEBI:78442"/>
        <dbReference type="ChEBI" id="CHEBI:78531"/>
        <dbReference type="ChEBI" id="CHEBI:456215"/>
        <dbReference type="EC" id="6.1.1.20"/>
    </reaction>
</comment>
<dbReference type="GO" id="GO:0004826">
    <property type="term" value="F:phenylalanine-tRNA ligase activity"/>
    <property type="evidence" value="ECO:0007669"/>
    <property type="project" value="UniProtKB-EC"/>
</dbReference>
<dbReference type="InterPro" id="IPR005121">
    <property type="entry name" value="Fdx_antiC-bd"/>
</dbReference>
<dbReference type="GO" id="GO:0000287">
    <property type="term" value="F:magnesium ion binding"/>
    <property type="evidence" value="ECO:0007669"/>
    <property type="project" value="InterPro"/>
</dbReference>
<dbReference type="Gene3D" id="3.30.930.10">
    <property type="entry name" value="Bira Bifunctional Protein, Domain 2"/>
    <property type="match status" value="1"/>
</dbReference>
<dbReference type="Pfam" id="PF03484">
    <property type="entry name" value="B5"/>
    <property type="match status" value="1"/>
</dbReference>
<dbReference type="InterPro" id="IPR033714">
    <property type="entry name" value="tRNA_bind_bactPheRS"/>
</dbReference>
<dbReference type="PROSITE" id="PS51483">
    <property type="entry name" value="B5"/>
    <property type="match status" value="1"/>
</dbReference>
<dbReference type="GO" id="GO:0005524">
    <property type="term" value="F:ATP binding"/>
    <property type="evidence" value="ECO:0007669"/>
    <property type="project" value="UniProtKB-KW"/>
</dbReference>
<dbReference type="Gene3D" id="3.30.70.380">
    <property type="entry name" value="Ferrodoxin-fold anticodon-binding domain"/>
    <property type="match status" value="1"/>
</dbReference>
<dbReference type="GO" id="GO:0009328">
    <property type="term" value="C:phenylalanine-tRNA ligase complex"/>
    <property type="evidence" value="ECO:0007669"/>
    <property type="project" value="TreeGrafter"/>
</dbReference>
<evidence type="ECO:0000256" key="2">
    <source>
        <dbReference type="ARBA" id="ARBA00004496"/>
    </source>
</evidence>
<name>A0A3B0V6L8_9ZZZZ</name>
<feature type="domain" description="TRNA-binding" evidence="19">
    <location>
        <begin position="39"/>
        <end position="147"/>
    </location>
</feature>
<dbReference type="InterPro" id="IPR041616">
    <property type="entry name" value="PheRS_beta_core"/>
</dbReference>
<dbReference type="Pfam" id="PF17759">
    <property type="entry name" value="tRNA_synthFbeta"/>
    <property type="match status" value="1"/>
</dbReference>
<keyword evidence="9 22" id="KW-0436">Ligase</keyword>
<dbReference type="SUPFAM" id="SSF54991">
    <property type="entry name" value="Anticodon-binding domain of PheRS"/>
    <property type="match status" value="1"/>
</dbReference>
<dbReference type="InterPro" id="IPR020825">
    <property type="entry name" value="Phe-tRNA_synthase-like_B3/B4"/>
</dbReference>
<evidence type="ECO:0000259" key="21">
    <source>
        <dbReference type="PROSITE" id="PS51483"/>
    </source>
</evidence>
<keyword evidence="16 22" id="KW-0030">Aminoacyl-tRNA synthetase</keyword>
<dbReference type="FunFam" id="3.50.40.10:FF:000001">
    <property type="entry name" value="Phenylalanine--tRNA ligase beta subunit"/>
    <property type="match status" value="1"/>
</dbReference>
<evidence type="ECO:0000259" key="19">
    <source>
        <dbReference type="PROSITE" id="PS50886"/>
    </source>
</evidence>
<keyword evidence="13" id="KW-0460">Magnesium</keyword>
<evidence type="ECO:0000313" key="22">
    <source>
        <dbReference type="EMBL" id="VAW36570.1"/>
    </source>
</evidence>
<feature type="domain" description="FDX-ACB" evidence="20">
    <location>
        <begin position="708"/>
        <end position="801"/>
    </location>
</feature>
<evidence type="ECO:0000256" key="6">
    <source>
        <dbReference type="ARBA" id="ARBA00017032"/>
    </source>
</evidence>
<evidence type="ECO:0000256" key="9">
    <source>
        <dbReference type="ARBA" id="ARBA00022598"/>
    </source>
</evidence>
<comment type="subcellular location">
    <subcellularLocation>
        <location evidence="2">Cytoplasm</location>
    </subcellularLocation>
</comment>
<evidence type="ECO:0000256" key="8">
    <source>
        <dbReference type="ARBA" id="ARBA00022555"/>
    </source>
</evidence>
<gene>
    <name evidence="22" type="ORF">MNBD_DELTA03-214</name>
</gene>
<keyword evidence="10" id="KW-0479">Metal-binding</keyword>
<sequence>MKFTVNWLKQYVDFDLSVEDLAERLTMLGLEVDAVTPLYQALSKIKVAKVITVAQHPQADHLSLCTVQVGEEVKRVVCGAPNVRPGLLSAIALPGVVMPEGFKIKKSKLRGEVSEGMLCSEKELGLNDSHAGIIELPESCVAGQSLRQALNLEDTLIEVDLTPNRPDCTSVIGVAREIAAFSGSSLKLPEAAGNIPAAGSASFSVEVLDSILCPRYAAQLLRGVKIGPSPAWLQRLLTAVGLRPINNIVDITNFVMLEYGQPLHAFDFNKLSGGRIIVRRALNGEKITTLDEVERLLEPDMLVICDENKPAAVAGVMGGGGSEVDNSSCEILLESAYFNPVSIRRTARRLKLSTDASYRFERGIDPQGTIKALNRAISLMVRYGGAAPAGSMVDCQGTMPEIKPINFRVQRTSNLLGADFTLEEISTMLNAIEVTSTKVDEDTLLVTPPSFRVDLEREIDLVEEIARLKGYNEIPTTLPTVPMTFSSQAEDRLLRRQISRIMTGLGCSEAINYSFTDPADFDKLTLEENDHRRRTIKIMNPLSEEQSVMRTTLLPGLLENARHNINHQNNDLKLFEIGKVFLPVDGQQQPLEEQHLCAVFSGRRQLDGPPVHFGTPLFDIYDAKGIIENLLNEIRLEAHFTMDSEAPYSAPGLFLTIESAGKYLGELGKLSPTVLKAFGIKEEVYFLDLNLDNAGAAQIAGINFKPLSRFPAVKRDLAIIIDNGIGAGELADAINNEGFKHLQQVEIFDIYQGNPIKEGKKSVALSLTYHSDKNTLKDKAVAKIQNKIIALLVDKFHGKLREA</sequence>
<protein>
    <recommendedName>
        <fullName evidence="6">Phenylalanine--tRNA ligase beta subunit</fullName>
        <ecNumber evidence="5">6.1.1.20</ecNumber>
    </recommendedName>
    <alternativeName>
        <fullName evidence="17">Phenylalanyl-tRNA synthetase beta subunit</fullName>
    </alternativeName>
</protein>
<dbReference type="PROSITE" id="PS51447">
    <property type="entry name" value="FDX_ACB"/>
    <property type="match status" value="1"/>
</dbReference>
<evidence type="ECO:0000256" key="14">
    <source>
        <dbReference type="ARBA" id="ARBA00022884"/>
    </source>
</evidence>
<evidence type="ECO:0000256" key="13">
    <source>
        <dbReference type="ARBA" id="ARBA00022842"/>
    </source>
</evidence>
<keyword evidence="7" id="KW-0963">Cytoplasm</keyword>
<dbReference type="InterPro" id="IPR012340">
    <property type="entry name" value="NA-bd_OB-fold"/>
</dbReference>
<dbReference type="SMART" id="SM00896">
    <property type="entry name" value="FDX-ACB"/>
    <property type="match status" value="1"/>
</dbReference>
<dbReference type="Gene3D" id="2.40.50.140">
    <property type="entry name" value="Nucleic acid-binding proteins"/>
    <property type="match status" value="1"/>
</dbReference>
<keyword evidence="14" id="KW-0694">RNA-binding</keyword>
<feature type="domain" description="B5" evidence="21">
    <location>
        <begin position="400"/>
        <end position="476"/>
    </location>
</feature>
<dbReference type="InterPro" id="IPR005147">
    <property type="entry name" value="tRNA_synthase_B5-dom"/>
</dbReference>
<dbReference type="GO" id="GO:0006432">
    <property type="term" value="P:phenylalanyl-tRNA aminoacylation"/>
    <property type="evidence" value="ECO:0007669"/>
    <property type="project" value="InterPro"/>
</dbReference>
<evidence type="ECO:0000256" key="1">
    <source>
        <dbReference type="ARBA" id="ARBA00001946"/>
    </source>
</evidence>
<dbReference type="InterPro" id="IPR004532">
    <property type="entry name" value="Phe-tRNA-ligase_IIc_bsu_bact"/>
</dbReference>
<dbReference type="InterPro" id="IPR045864">
    <property type="entry name" value="aa-tRNA-synth_II/BPL/LPL"/>
</dbReference>
<dbReference type="SUPFAM" id="SSF46955">
    <property type="entry name" value="Putative DNA-binding domain"/>
    <property type="match status" value="1"/>
</dbReference>
<dbReference type="PROSITE" id="PS50886">
    <property type="entry name" value="TRBD"/>
    <property type="match status" value="1"/>
</dbReference>
<dbReference type="SMART" id="SM00873">
    <property type="entry name" value="B3_4"/>
    <property type="match status" value="1"/>
</dbReference>
<dbReference type="Pfam" id="PF01588">
    <property type="entry name" value="tRNA_bind"/>
    <property type="match status" value="1"/>
</dbReference>
<dbReference type="PANTHER" id="PTHR10947">
    <property type="entry name" value="PHENYLALANYL-TRNA SYNTHETASE BETA CHAIN AND LEUCINE-RICH REPEAT-CONTAINING PROTEIN 47"/>
    <property type="match status" value="1"/>
</dbReference>
<proteinExistence type="inferred from homology"/>
<evidence type="ECO:0000256" key="17">
    <source>
        <dbReference type="ARBA" id="ARBA00033189"/>
    </source>
</evidence>
<keyword evidence="11" id="KW-0547">Nucleotide-binding</keyword>
<dbReference type="NCBIfam" id="TIGR00472">
    <property type="entry name" value="pheT_bact"/>
    <property type="match status" value="1"/>
</dbReference>
<comment type="similarity">
    <text evidence="3">Belongs to the phenylalanyl-tRNA synthetase beta subunit family. Type 1 subfamily.</text>
</comment>
<dbReference type="InterPro" id="IPR009061">
    <property type="entry name" value="DNA-bd_dom_put_sf"/>
</dbReference>
<dbReference type="NCBIfam" id="NF045760">
    <property type="entry name" value="YtpR"/>
    <property type="match status" value="1"/>
</dbReference>
<evidence type="ECO:0000256" key="10">
    <source>
        <dbReference type="ARBA" id="ARBA00022723"/>
    </source>
</evidence>
<dbReference type="GO" id="GO:0000049">
    <property type="term" value="F:tRNA binding"/>
    <property type="evidence" value="ECO:0007669"/>
    <property type="project" value="UniProtKB-KW"/>
</dbReference>
<dbReference type="PANTHER" id="PTHR10947:SF0">
    <property type="entry name" value="PHENYLALANINE--TRNA LIGASE BETA SUBUNIT"/>
    <property type="match status" value="1"/>
</dbReference>
<dbReference type="EC" id="6.1.1.20" evidence="5"/>
<dbReference type="SUPFAM" id="SSF55681">
    <property type="entry name" value="Class II aaRS and biotin synthetases"/>
    <property type="match status" value="1"/>
</dbReference>
<accession>A0A3B0V6L8</accession>
<evidence type="ECO:0000256" key="3">
    <source>
        <dbReference type="ARBA" id="ARBA00008653"/>
    </source>
</evidence>
<dbReference type="SUPFAM" id="SSF50249">
    <property type="entry name" value="Nucleic acid-binding proteins"/>
    <property type="match status" value="1"/>
</dbReference>
<evidence type="ECO:0000256" key="11">
    <source>
        <dbReference type="ARBA" id="ARBA00022741"/>
    </source>
</evidence>
<evidence type="ECO:0000256" key="4">
    <source>
        <dbReference type="ARBA" id="ARBA00011209"/>
    </source>
</evidence>
<dbReference type="CDD" id="cd02796">
    <property type="entry name" value="tRNA_bind_bactPheRS"/>
    <property type="match status" value="1"/>
</dbReference>
<comment type="cofactor">
    <cofactor evidence="1">
        <name>Mg(2+)</name>
        <dbReference type="ChEBI" id="CHEBI:18420"/>
    </cofactor>
</comment>
<evidence type="ECO:0000256" key="12">
    <source>
        <dbReference type="ARBA" id="ARBA00022840"/>
    </source>
</evidence>
<dbReference type="SMART" id="SM00874">
    <property type="entry name" value="B5"/>
    <property type="match status" value="1"/>
</dbReference>
<dbReference type="HAMAP" id="MF_00283">
    <property type="entry name" value="Phe_tRNA_synth_beta1"/>
    <property type="match status" value="1"/>
</dbReference>
<dbReference type="Gene3D" id="3.30.56.10">
    <property type="match status" value="2"/>
</dbReference>
<keyword evidence="12" id="KW-0067">ATP-binding</keyword>